<keyword evidence="3" id="KW-1185">Reference proteome</keyword>
<dbReference type="GO" id="GO:0003723">
    <property type="term" value="F:RNA binding"/>
    <property type="evidence" value="ECO:0007669"/>
    <property type="project" value="InterPro"/>
</dbReference>
<dbReference type="EMBL" id="JBDFQZ010000004">
    <property type="protein sequence ID" value="KAK9732971.1"/>
    <property type="molecule type" value="Genomic_DNA"/>
</dbReference>
<dbReference type="AlphaFoldDB" id="A0AAW1LIB8"/>
<proteinExistence type="predicted"/>
<dbReference type="InterPro" id="IPR045040">
    <property type="entry name" value="PORR_fam"/>
</dbReference>
<sequence length="422" mass="50582">MRLVFFKNFQTNKLCSHATPNSSISFGPFNYFNQKRWKKPANTAQTRLENRTRDLKLNLLTSRLRKLNIALHLFDLMSQRRRPYVSMQIMSRWGDVVGLNVSMGDFVNEYPHIFEVFKHPVRRNVCCCITSKMLELIEEEKVVVKEREVDNIRMLKKLFMMSKEGTLHLHALRLVRRELGLPEDFRESIFRKYVDDFKLVDMEVVALVKKDENLAFTKVEEWRENEYREKWLSEFEIKYAFPINYPTGFKIESGFKEKMMNWQRMSYVKPYEKEGTRSRSKTGIERFEKRVVGILHEFLSLTVEKMMPVERFVHFRKDLGIEVNMRELLLKHPGIFYISTKGNCQNVFLREAYTKCCLTEQNALYIVRRKMLDLMLLHRRNTKEIKRNKVIEEEKPILETEKVLTSRRDGDWVIPFLERSDD</sequence>
<evidence type="ECO:0000259" key="1">
    <source>
        <dbReference type="Pfam" id="PF11955"/>
    </source>
</evidence>
<dbReference type="Proteomes" id="UP001443914">
    <property type="component" value="Unassembled WGS sequence"/>
</dbReference>
<dbReference type="PANTHER" id="PTHR31476">
    <property type="entry name" value="PROTEIN WHAT'S THIS FACTOR 1 HOMOLOG, CHLOROPLASTIC"/>
    <property type="match status" value="1"/>
</dbReference>
<dbReference type="PANTHER" id="PTHR31476:SF12">
    <property type="entry name" value="UBIQUITIN CARBOXYL-TERMINAL HYDROLASE FAMILY PROTEIN"/>
    <property type="match status" value="1"/>
</dbReference>
<reference evidence="2" key="1">
    <citation type="submission" date="2024-03" db="EMBL/GenBank/DDBJ databases">
        <title>WGS assembly of Saponaria officinalis var. Norfolk2.</title>
        <authorList>
            <person name="Jenkins J."/>
            <person name="Shu S."/>
            <person name="Grimwood J."/>
            <person name="Barry K."/>
            <person name="Goodstein D."/>
            <person name="Schmutz J."/>
            <person name="Leebens-Mack J."/>
            <person name="Osbourn A."/>
        </authorList>
    </citation>
    <scope>NUCLEOTIDE SEQUENCE [LARGE SCALE GENOMIC DNA]</scope>
    <source>
        <strain evidence="2">JIC</strain>
    </source>
</reference>
<comment type="caution">
    <text evidence="2">The sequence shown here is derived from an EMBL/GenBank/DDBJ whole genome shotgun (WGS) entry which is preliminary data.</text>
</comment>
<evidence type="ECO:0000313" key="3">
    <source>
        <dbReference type="Proteomes" id="UP001443914"/>
    </source>
</evidence>
<gene>
    <name evidence="2" type="ORF">RND81_04G035100</name>
</gene>
<name>A0AAW1LIB8_SAPOF</name>
<dbReference type="InterPro" id="IPR021099">
    <property type="entry name" value="PORR_domain"/>
</dbReference>
<feature type="domain" description="PORR" evidence="1">
    <location>
        <begin position="53"/>
        <end position="379"/>
    </location>
</feature>
<dbReference type="Pfam" id="PF11955">
    <property type="entry name" value="PORR"/>
    <property type="match status" value="1"/>
</dbReference>
<evidence type="ECO:0000313" key="2">
    <source>
        <dbReference type="EMBL" id="KAK9732971.1"/>
    </source>
</evidence>
<accession>A0AAW1LIB8</accession>
<protein>
    <recommendedName>
        <fullName evidence="1">PORR domain-containing protein</fullName>
    </recommendedName>
</protein>
<organism evidence="2 3">
    <name type="scientific">Saponaria officinalis</name>
    <name type="common">Common soapwort</name>
    <name type="synonym">Lychnis saponaria</name>
    <dbReference type="NCBI Taxonomy" id="3572"/>
    <lineage>
        <taxon>Eukaryota</taxon>
        <taxon>Viridiplantae</taxon>
        <taxon>Streptophyta</taxon>
        <taxon>Embryophyta</taxon>
        <taxon>Tracheophyta</taxon>
        <taxon>Spermatophyta</taxon>
        <taxon>Magnoliopsida</taxon>
        <taxon>eudicotyledons</taxon>
        <taxon>Gunneridae</taxon>
        <taxon>Pentapetalae</taxon>
        <taxon>Caryophyllales</taxon>
        <taxon>Caryophyllaceae</taxon>
        <taxon>Caryophylleae</taxon>
        <taxon>Saponaria</taxon>
    </lineage>
</organism>